<dbReference type="OrthoDB" id="8300278at2759"/>
<evidence type="ECO:0000259" key="5">
    <source>
        <dbReference type="Pfam" id="PF20256"/>
    </source>
</evidence>
<dbReference type="InterPro" id="IPR016208">
    <property type="entry name" value="Ald_Oxase/xanthine_DH-like"/>
</dbReference>
<dbReference type="Pfam" id="PF00941">
    <property type="entry name" value="FAD_binding_5"/>
    <property type="match status" value="1"/>
</dbReference>
<protein>
    <submittedName>
        <fullName evidence="6">Aldehyde oxidase/xanthine dehydrogenase, a/b hammerhead</fullName>
    </submittedName>
</protein>
<keyword evidence="2" id="KW-0560">Oxidoreductase</keyword>
<sequence length="489" mass="54316">MKIVVGNTGMGYYKELEDYDKYIDLRNIPELSIIRKDLTGIETGAAVTISKAIEEGNEAFLALVSHCKNPVERMLWDCRLAFDAYGTKHSIRVREVEEFLYGKLLSIVVLSYQDLIENQEHDQLSQLKCPTLLSSSKQLIQFNNEYKPVGEPITKIGGVLQASGEAIYVDDIPSPNVGQRIAFGVADTQKRAGAAANLAVIDYDKDNLEPPILPIEEAIERSSFYTVPPFLYPEQVGDFSKGMAEADHRILSAGVATACALAAYKLHRPVRMYLDRKTDMIMAGGRHPMKITYGVGFKANGKITALKLDILIDAGMFVDASYIAEVVIEHVAPTLGMDVDAIRNVNLHTHKSLDFFFSSVAGEPLEYTLPLIWDKLATSSSFYNTIEMIKEFNQCHTWQKRGISRVPIVHEVVMRSTPRKVSILRDGSIVVEVGGIEMGQGLWTKVKQMTAYGLSLVKYGGVEQLLEKVRVIEADSLSMIQGGFIRGKL</sequence>
<organism evidence="6 7">
    <name type="scientific">Corchorus capsularis</name>
    <name type="common">Jute</name>
    <dbReference type="NCBI Taxonomy" id="210143"/>
    <lineage>
        <taxon>Eukaryota</taxon>
        <taxon>Viridiplantae</taxon>
        <taxon>Streptophyta</taxon>
        <taxon>Embryophyta</taxon>
        <taxon>Tracheophyta</taxon>
        <taxon>Spermatophyta</taxon>
        <taxon>Magnoliopsida</taxon>
        <taxon>eudicotyledons</taxon>
        <taxon>Gunneridae</taxon>
        <taxon>Pentapetalae</taxon>
        <taxon>rosids</taxon>
        <taxon>malvids</taxon>
        <taxon>Malvales</taxon>
        <taxon>Malvaceae</taxon>
        <taxon>Grewioideae</taxon>
        <taxon>Apeibeae</taxon>
        <taxon>Corchorus</taxon>
    </lineage>
</organism>
<dbReference type="InterPro" id="IPR002346">
    <property type="entry name" value="Mopterin_DH_FAD-bd"/>
</dbReference>
<evidence type="ECO:0000256" key="1">
    <source>
        <dbReference type="ARBA" id="ARBA00022505"/>
    </source>
</evidence>
<dbReference type="Pfam" id="PF02738">
    <property type="entry name" value="MoCoBD_1"/>
    <property type="match status" value="1"/>
</dbReference>
<dbReference type="InterPro" id="IPR036318">
    <property type="entry name" value="FAD-bd_PCMH-like_sf"/>
</dbReference>
<name>A0A1R3HL87_COCAP</name>
<comment type="caution">
    <text evidence="6">The sequence shown here is derived from an EMBL/GenBank/DDBJ whole genome shotgun (WGS) entry which is preliminary data.</text>
</comment>
<accession>A0A1R3HL87</accession>
<reference evidence="6 7" key="1">
    <citation type="submission" date="2013-09" db="EMBL/GenBank/DDBJ databases">
        <title>Corchorus capsularis genome sequencing.</title>
        <authorList>
            <person name="Alam M."/>
            <person name="Haque M.S."/>
            <person name="Islam M.S."/>
            <person name="Emdad E.M."/>
            <person name="Islam M.M."/>
            <person name="Ahmed B."/>
            <person name="Halim A."/>
            <person name="Hossen Q.M.M."/>
            <person name="Hossain M.Z."/>
            <person name="Ahmed R."/>
            <person name="Khan M.M."/>
            <person name="Islam R."/>
            <person name="Rashid M.M."/>
            <person name="Khan S.A."/>
            <person name="Rahman M.S."/>
            <person name="Alam M."/>
        </authorList>
    </citation>
    <scope>NUCLEOTIDE SEQUENCE [LARGE SCALE GENOMIC DNA]</scope>
    <source>
        <strain evidence="7">cv. CVL-1</strain>
        <tissue evidence="6">Whole seedling</tissue>
    </source>
</reference>
<dbReference type="InterPro" id="IPR046867">
    <property type="entry name" value="AldOxase/xan_DH_MoCoBD2"/>
</dbReference>
<feature type="domain" description="Molybdopterin dehydrogenase FAD-binding" evidence="3">
    <location>
        <begin position="1"/>
        <end position="56"/>
    </location>
</feature>
<dbReference type="Proteomes" id="UP000188268">
    <property type="component" value="Unassembled WGS sequence"/>
</dbReference>
<evidence type="ECO:0000313" key="6">
    <source>
        <dbReference type="EMBL" id="OMO71099.1"/>
    </source>
</evidence>
<dbReference type="GO" id="GO:0005506">
    <property type="term" value="F:iron ion binding"/>
    <property type="evidence" value="ECO:0007669"/>
    <property type="project" value="InterPro"/>
</dbReference>
<dbReference type="InterPro" id="IPR036856">
    <property type="entry name" value="Ald_Oxase/Xan_DH_a/b_sf"/>
</dbReference>
<proteinExistence type="predicted"/>
<dbReference type="PANTHER" id="PTHR11908">
    <property type="entry name" value="XANTHINE DEHYDROGENASE"/>
    <property type="match status" value="1"/>
</dbReference>
<evidence type="ECO:0000259" key="3">
    <source>
        <dbReference type="Pfam" id="PF00941"/>
    </source>
</evidence>
<dbReference type="EMBL" id="AWWV01011706">
    <property type="protein sequence ID" value="OMO71099.1"/>
    <property type="molecule type" value="Genomic_DNA"/>
</dbReference>
<evidence type="ECO:0000259" key="4">
    <source>
        <dbReference type="Pfam" id="PF02738"/>
    </source>
</evidence>
<dbReference type="AlphaFoldDB" id="A0A1R3HL87"/>
<gene>
    <name evidence="6" type="ORF">CCACVL1_18444</name>
</gene>
<evidence type="ECO:0000313" key="7">
    <source>
        <dbReference type="Proteomes" id="UP000188268"/>
    </source>
</evidence>
<dbReference type="STRING" id="210143.A0A1R3HL87"/>
<dbReference type="PANTHER" id="PTHR11908:SF132">
    <property type="entry name" value="ALDEHYDE OXIDASE 1-RELATED"/>
    <property type="match status" value="1"/>
</dbReference>
<dbReference type="SUPFAM" id="SSF54665">
    <property type="entry name" value="CO dehydrogenase molybdoprotein N-domain-like"/>
    <property type="match status" value="1"/>
</dbReference>
<dbReference type="SUPFAM" id="SSF56003">
    <property type="entry name" value="Molybdenum cofactor-binding domain"/>
    <property type="match status" value="1"/>
</dbReference>
<keyword evidence="1" id="KW-0500">Molybdenum</keyword>
<dbReference type="InterPro" id="IPR037165">
    <property type="entry name" value="AldOxase/xan_DH_Mopterin-bd_sf"/>
</dbReference>
<dbReference type="GO" id="GO:0050660">
    <property type="term" value="F:flavin adenine dinucleotide binding"/>
    <property type="evidence" value="ECO:0007669"/>
    <property type="project" value="InterPro"/>
</dbReference>
<dbReference type="Gramene" id="OMO71099">
    <property type="protein sequence ID" value="OMO71099"/>
    <property type="gene ID" value="CCACVL1_18444"/>
</dbReference>
<dbReference type="Pfam" id="PF20256">
    <property type="entry name" value="MoCoBD_2"/>
    <property type="match status" value="1"/>
</dbReference>
<keyword evidence="7" id="KW-1185">Reference proteome</keyword>
<evidence type="ECO:0000256" key="2">
    <source>
        <dbReference type="ARBA" id="ARBA00023002"/>
    </source>
</evidence>
<dbReference type="InterPro" id="IPR008274">
    <property type="entry name" value="AldOxase/xan_DH_MoCoBD1"/>
</dbReference>
<dbReference type="Gene3D" id="3.30.365.10">
    <property type="entry name" value="Aldehyde oxidase/xanthine dehydrogenase, molybdopterin binding domain"/>
    <property type="match status" value="4"/>
</dbReference>
<feature type="domain" description="Aldehyde oxidase/xanthine dehydrogenase first molybdopterin binding" evidence="4">
    <location>
        <begin position="253"/>
        <end position="321"/>
    </location>
</feature>
<dbReference type="SUPFAM" id="SSF56176">
    <property type="entry name" value="FAD-binding/transporter-associated domain-like"/>
    <property type="match status" value="1"/>
</dbReference>
<dbReference type="GO" id="GO:0004031">
    <property type="term" value="F:aldehyde oxidase activity"/>
    <property type="evidence" value="ECO:0007669"/>
    <property type="project" value="TreeGrafter"/>
</dbReference>
<feature type="domain" description="Aldehyde oxidase/xanthine dehydrogenase second molybdopterin binding" evidence="5">
    <location>
        <begin position="377"/>
        <end position="482"/>
    </location>
</feature>